<feature type="chain" id="PRO_5012398721" description="DUF5666 domain-containing protein" evidence="1">
    <location>
        <begin position="24"/>
        <end position="548"/>
    </location>
</feature>
<feature type="domain" description="DUF5666" evidence="2">
    <location>
        <begin position="406"/>
        <end position="472"/>
    </location>
</feature>
<name>A0A238D6S2_THIDL</name>
<evidence type="ECO:0000313" key="3">
    <source>
        <dbReference type="EMBL" id="SBP88919.1"/>
    </source>
</evidence>
<dbReference type="RefSeq" id="WP_094161171.1">
    <property type="nucleotide sequence ID" value="NZ_LT592171.1"/>
</dbReference>
<keyword evidence="1" id="KW-0732">Signal</keyword>
<dbReference type="Pfam" id="PF18914">
    <property type="entry name" value="DUF5666"/>
    <property type="match status" value="2"/>
</dbReference>
<dbReference type="Proteomes" id="UP000214566">
    <property type="component" value="Unassembled WGS sequence"/>
</dbReference>
<proteinExistence type="predicted"/>
<evidence type="ECO:0000256" key="1">
    <source>
        <dbReference type="SAM" id="SignalP"/>
    </source>
</evidence>
<reference evidence="3 4" key="1">
    <citation type="submission" date="2016-06" db="EMBL/GenBank/DDBJ databases">
        <authorList>
            <person name="Kjaerup R.B."/>
            <person name="Dalgaard T.S."/>
            <person name="Juul-Madsen H.R."/>
        </authorList>
    </citation>
    <scope>NUCLEOTIDE SEQUENCE [LARGE SCALE GENOMIC DNA]</scope>
    <source>
        <strain evidence="3 4">DSM 16361</strain>
    </source>
</reference>
<keyword evidence="4" id="KW-1185">Reference proteome</keyword>
<evidence type="ECO:0000313" key="4">
    <source>
        <dbReference type="Proteomes" id="UP000214566"/>
    </source>
</evidence>
<dbReference type="OrthoDB" id="8900756at2"/>
<protein>
    <recommendedName>
        <fullName evidence="2">DUF5666 domain-containing protein</fullName>
    </recommendedName>
</protein>
<sequence>MRWAICALLSLALASCGGGGTFASGGVGTGGTGISSGTVTGFGSVVVDGTAYSSATPQYFNGNDQEDAALAPSTAVQLGDQLRVQLDAQGNPSTVIIEPDLIGAVAGLNNRPAASANGFTVNGVGVRVNNNPAAGPVTYYSGLAGYGDLSSGMQVEVHGAYGIDAGGGAYIQATLIEQLPSSNPVTRITGVVSNLDSTADTFQIGNTSVQFSASTALVPSGASLANGQLVNVWSNVPANANGAIVAGAIRIRTLQGLSGSAQIGGLVSMLAGNHFQVSGVPIDASAPGLASALLALADGEYVVVQGQVDPTTGVVKASSIRPYSVQPAQVELRGTITAYVSPSNFLVRGVPVDASQVNPSPSGATLGNGVFVDIVGSIGSGTGNVVTASAVTVLSAPPDGGTVDYQGTVSNLDTAHGTFTLTWQREGGIPASSSVTLAPNVVYSNGTASQLTNGANVEIEATNTAGGLLAYSVSFRITDQSSGSGTTETSGVVYNYAAGASSFQINGLTITIPSNVSVPTGFGNGVKAEVSFTTSGGENVAQHIGIDH</sequence>
<evidence type="ECO:0000259" key="2">
    <source>
        <dbReference type="Pfam" id="PF18914"/>
    </source>
</evidence>
<feature type="domain" description="DUF5666" evidence="2">
    <location>
        <begin position="189"/>
        <end position="249"/>
    </location>
</feature>
<accession>A0A238D6S2</accession>
<organism evidence="3 4">
    <name type="scientific">Thiomonas delicata</name>
    <name type="common">Thiomonas cuprina</name>
    <dbReference type="NCBI Taxonomy" id="364030"/>
    <lineage>
        <taxon>Bacteria</taxon>
        <taxon>Pseudomonadati</taxon>
        <taxon>Pseudomonadota</taxon>
        <taxon>Betaproteobacteria</taxon>
        <taxon>Burkholderiales</taxon>
        <taxon>Thiomonas</taxon>
    </lineage>
</organism>
<dbReference type="PROSITE" id="PS51257">
    <property type="entry name" value="PROKAR_LIPOPROTEIN"/>
    <property type="match status" value="1"/>
</dbReference>
<dbReference type="AlphaFoldDB" id="A0A238D6S2"/>
<feature type="signal peptide" evidence="1">
    <location>
        <begin position="1"/>
        <end position="23"/>
    </location>
</feature>
<dbReference type="EMBL" id="FLMQ01000056">
    <property type="protein sequence ID" value="SBP88919.1"/>
    <property type="molecule type" value="Genomic_DNA"/>
</dbReference>
<dbReference type="InterPro" id="IPR043724">
    <property type="entry name" value="DUF5666"/>
</dbReference>
<gene>
    <name evidence="3" type="ORF">THIARS_70539</name>
</gene>